<dbReference type="InterPro" id="IPR016155">
    <property type="entry name" value="Mopterin_synth/thiamin_S_b"/>
</dbReference>
<dbReference type="Gene3D" id="3.10.20.30">
    <property type="match status" value="1"/>
</dbReference>
<reference evidence="1" key="1">
    <citation type="submission" date="2023-04" db="EMBL/GenBank/DDBJ databases">
        <title>Genome Encyclopedia of Bacteria and Archaea VI: Functional Genomics of Type Strains.</title>
        <authorList>
            <person name="Whitman W."/>
        </authorList>
    </citation>
    <scope>NUCLEOTIDE SEQUENCE</scope>
    <source>
        <strain evidence="1">Enz.4-51</strain>
    </source>
</reference>
<dbReference type="CDD" id="cd00754">
    <property type="entry name" value="Ubl_MoaD"/>
    <property type="match status" value="1"/>
</dbReference>
<dbReference type="Proteomes" id="UP001161160">
    <property type="component" value="Unassembled WGS sequence"/>
</dbReference>
<dbReference type="NCBIfam" id="TIGR01682">
    <property type="entry name" value="moaD"/>
    <property type="match status" value="1"/>
</dbReference>
<keyword evidence="2" id="KW-1185">Reference proteome</keyword>
<dbReference type="InterPro" id="IPR003749">
    <property type="entry name" value="ThiS/MoaD-like"/>
</dbReference>
<sequence length="85" mass="9426">MNLQLRFFASLREALACSEEAIDIPSQIKTISHLRSYLRERGGQWAQVLAEGKPIRCALNHEMVPEDTALQEGAEIAFFPPVTGG</sequence>
<dbReference type="EMBL" id="JARXYA010000002">
    <property type="protein sequence ID" value="MDH6503299.1"/>
    <property type="molecule type" value="Genomic_DNA"/>
</dbReference>
<proteinExistence type="predicted"/>
<comment type="caution">
    <text evidence="1">The sequence shown here is derived from an EMBL/GenBank/DDBJ whole genome shotgun (WGS) entry which is preliminary data.</text>
</comment>
<protein>
    <submittedName>
        <fullName evidence="1">Molybdopterin synthase sulfur carrier subunit</fullName>
    </submittedName>
</protein>
<organism evidence="1 2">
    <name type="scientific">Polynucleobacter sphagniphilus</name>
    <dbReference type="NCBI Taxonomy" id="1743169"/>
    <lineage>
        <taxon>Bacteria</taxon>
        <taxon>Pseudomonadati</taxon>
        <taxon>Pseudomonadota</taxon>
        <taxon>Betaproteobacteria</taxon>
        <taxon>Burkholderiales</taxon>
        <taxon>Burkholderiaceae</taxon>
        <taxon>Polynucleobacter</taxon>
    </lineage>
</organism>
<name>A0AA43M8L4_9BURK</name>
<dbReference type="InterPro" id="IPR012675">
    <property type="entry name" value="Beta-grasp_dom_sf"/>
</dbReference>
<gene>
    <name evidence="1" type="ORF">M2127_000586</name>
</gene>
<evidence type="ECO:0000313" key="2">
    <source>
        <dbReference type="Proteomes" id="UP001161160"/>
    </source>
</evidence>
<dbReference type="Pfam" id="PF02597">
    <property type="entry name" value="ThiS"/>
    <property type="match status" value="1"/>
</dbReference>
<evidence type="ECO:0000313" key="1">
    <source>
        <dbReference type="EMBL" id="MDH6503299.1"/>
    </source>
</evidence>
<dbReference type="GeneID" id="83595168"/>
<dbReference type="SUPFAM" id="SSF54285">
    <property type="entry name" value="MoaD/ThiS"/>
    <property type="match status" value="1"/>
</dbReference>
<accession>A0AA43M8L4</accession>
<dbReference type="AlphaFoldDB" id="A0AA43M8L4"/>
<dbReference type="RefSeq" id="WP_076022877.1">
    <property type="nucleotide sequence ID" value="NZ_JAQFIK010000001.1"/>
</dbReference>